<dbReference type="GO" id="GO:0004518">
    <property type="term" value="F:nuclease activity"/>
    <property type="evidence" value="ECO:0007669"/>
    <property type="project" value="UniProtKB-KW"/>
</dbReference>
<dbReference type="InterPro" id="IPR045249">
    <property type="entry name" value="HARBI1-like"/>
</dbReference>
<keyword evidence="7" id="KW-0539">Nucleus</keyword>
<evidence type="ECO:0000256" key="4">
    <source>
        <dbReference type="ARBA" id="ARBA00022722"/>
    </source>
</evidence>
<gene>
    <name evidence="10" type="ORF">Ddye_017522</name>
</gene>
<evidence type="ECO:0000313" key="10">
    <source>
        <dbReference type="EMBL" id="KAK2650033.1"/>
    </source>
</evidence>
<keyword evidence="6" id="KW-0378">Hydrolase</keyword>
<evidence type="ECO:0000256" key="2">
    <source>
        <dbReference type="ARBA" id="ARBA00004123"/>
    </source>
</evidence>
<evidence type="ECO:0000313" key="11">
    <source>
        <dbReference type="Proteomes" id="UP001280121"/>
    </source>
</evidence>
<organism evidence="10 11">
    <name type="scientific">Dipteronia dyeriana</name>
    <dbReference type="NCBI Taxonomy" id="168575"/>
    <lineage>
        <taxon>Eukaryota</taxon>
        <taxon>Viridiplantae</taxon>
        <taxon>Streptophyta</taxon>
        <taxon>Embryophyta</taxon>
        <taxon>Tracheophyta</taxon>
        <taxon>Spermatophyta</taxon>
        <taxon>Magnoliopsida</taxon>
        <taxon>eudicotyledons</taxon>
        <taxon>Gunneridae</taxon>
        <taxon>Pentapetalae</taxon>
        <taxon>rosids</taxon>
        <taxon>malvids</taxon>
        <taxon>Sapindales</taxon>
        <taxon>Sapindaceae</taxon>
        <taxon>Hippocastanoideae</taxon>
        <taxon>Acereae</taxon>
        <taxon>Dipteronia</taxon>
    </lineage>
</organism>
<dbReference type="GO" id="GO:0005634">
    <property type="term" value="C:nucleus"/>
    <property type="evidence" value="ECO:0007669"/>
    <property type="project" value="UniProtKB-SubCell"/>
</dbReference>
<evidence type="ECO:0000256" key="3">
    <source>
        <dbReference type="ARBA" id="ARBA00006958"/>
    </source>
</evidence>
<dbReference type="PANTHER" id="PTHR22930">
    <property type="match status" value="1"/>
</dbReference>
<comment type="subcellular location">
    <subcellularLocation>
        <location evidence="2">Nucleus</location>
    </subcellularLocation>
</comment>
<keyword evidence="11" id="KW-1185">Reference proteome</keyword>
<reference evidence="10" key="1">
    <citation type="journal article" date="2023" name="Plant J.">
        <title>Genome sequences and population genomics provide insights into the demographic history, inbreeding, and mutation load of two 'living fossil' tree species of Dipteronia.</title>
        <authorList>
            <person name="Feng Y."/>
            <person name="Comes H.P."/>
            <person name="Chen J."/>
            <person name="Zhu S."/>
            <person name="Lu R."/>
            <person name="Zhang X."/>
            <person name="Li P."/>
            <person name="Qiu J."/>
            <person name="Olsen K.M."/>
            <person name="Qiu Y."/>
        </authorList>
    </citation>
    <scope>NUCLEOTIDE SEQUENCE</scope>
    <source>
        <strain evidence="10">KIB01</strain>
    </source>
</reference>
<dbReference type="PANTHER" id="PTHR22930:SF259">
    <property type="entry name" value="OS08G0106900 PROTEIN"/>
    <property type="match status" value="1"/>
</dbReference>
<evidence type="ECO:0000256" key="7">
    <source>
        <dbReference type="ARBA" id="ARBA00023242"/>
    </source>
</evidence>
<accession>A0AAD9U9J1</accession>
<dbReference type="EMBL" id="JANJYI010000005">
    <property type="protein sequence ID" value="KAK2650033.1"/>
    <property type="molecule type" value="Genomic_DNA"/>
</dbReference>
<evidence type="ECO:0000256" key="8">
    <source>
        <dbReference type="SAM" id="MobiDB-lite"/>
    </source>
</evidence>
<keyword evidence="4" id="KW-0540">Nuclease</keyword>
<sequence length="334" mass="39162">MYGESKLEEDEIEREEIDVDEIDEQETDGEDIDVKEFEEDDEFYEIIKHLLMTIQVVVHVLNKFMIVIYCLVRDTSGRSHITASINFNKVLKALNTIAPNMLTKPRSLPSKLKENTRFYPYFKDCIGGIDGTHIPAMIIGRDISNYWNRHRTISQNVLAAYNFDLEFMYVFSGWEGKYFLVNCGFPNRRQFLAPFRGVRYHLQEFGGQGRDPANEVELFNLRHASLRNVIERIFGIFKSRFTIFKSAPPFPFRTQTELVSACIGLHNFLRKECRFDEFPVEQDNEVDLELVDEVDPEPVFQTQEQQRNEANGWRHAIALNMWTDARHNDNNENQ</sequence>
<proteinExistence type="inferred from homology"/>
<keyword evidence="5" id="KW-0479">Metal-binding</keyword>
<evidence type="ECO:0000256" key="6">
    <source>
        <dbReference type="ARBA" id="ARBA00022801"/>
    </source>
</evidence>
<dbReference type="GO" id="GO:0016787">
    <property type="term" value="F:hydrolase activity"/>
    <property type="evidence" value="ECO:0007669"/>
    <property type="project" value="UniProtKB-KW"/>
</dbReference>
<feature type="domain" description="DDE Tnp4" evidence="9">
    <location>
        <begin position="176"/>
        <end position="267"/>
    </location>
</feature>
<comment type="caution">
    <text evidence="10">The sequence shown here is derived from an EMBL/GenBank/DDBJ whole genome shotgun (WGS) entry which is preliminary data.</text>
</comment>
<feature type="compositionally biased region" description="Acidic residues" evidence="8">
    <location>
        <begin position="7"/>
        <end position="29"/>
    </location>
</feature>
<protein>
    <recommendedName>
        <fullName evidence="9">DDE Tnp4 domain-containing protein</fullName>
    </recommendedName>
</protein>
<name>A0AAD9U9J1_9ROSI</name>
<evidence type="ECO:0000256" key="5">
    <source>
        <dbReference type="ARBA" id="ARBA00022723"/>
    </source>
</evidence>
<dbReference type="GO" id="GO:0046872">
    <property type="term" value="F:metal ion binding"/>
    <property type="evidence" value="ECO:0007669"/>
    <property type="project" value="UniProtKB-KW"/>
</dbReference>
<comment type="similarity">
    <text evidence="3">Belongs to the HARBI1 family.</text>
</comment>
<evidence type="ECO:0000256" key="1">
    <source>
        <dbReference type="ARBA" id="ARBA00001968"/>
    </source>
</evidence>
<dbReference type="Pfam" id="PF13359">
    <property type="entry name" value="DDE_Tnp_4"/>
    <property type="match status" value="1"/>
</dbReference>
<dbReference type="AlphaFoldDB" id="A0AAD9U9J1"/>
<dbReference type="InterPro" id="IPR027806">
    <property type="entry name" value="HARBI1_dom"/>
</dbReference>
<feature type="region of interest" description="Disordered" evidence="8">
    <location>
        <begin position="1"/>
        <end position="29"/>
    </location>
</feature>
<comment type="cofactor">
    <cofactor evidence="1">
        <name>a divalent metal cation</name>
        <dbReference type="ChEBI" id="CHEBI:60240"/>
    </cofactor>
</comment>
<evidence type="ECO:0000259" key="9">
    <source>
        <dbReference type="Pfam" id="PF13359"/>
    </source>
</evidence>
<dbReference type="Proteomes" id="UP001280121">
    <property type="component" value="Unassembled WGS sequence"/>
</dbReference>